<name>A0ABD3QLH8_9STRA</name>
<keyword evidence="1" id="KW-0472">Membrane</keyword>
<feature type="transmembrane region" description="Helical" evidence="1">
    <location>
        <begin position="339"/>
        <end position="360"/>
    </location>
</feature>
<keyword evidence="1" id="KW-1133">Transmembrane helix</keyword>
<dbReference type="AlphaFoldDB" id="A0ABD3QLH8"/>
<accession>A0ABD3QLH8</accession>
<dbReference type="EMBL" id="JABMIG020000029">
    <property type="protein sequence ID" value="KAL3801125.1"/>
    <property type="molecule type" value="Genomic_DNA"/>
</dbReference>
<feature type="transmembrane region" description="Helical" evidence="1">
    <location>
        <begin position="300"/>
        <end position="318"/>
    </location>
</feature>
<protein>
    <submittedName>
        <fullName evidence="2">Uncharacterized protein</fullName>
    </submittedName>
</protein>
<gene>
    <name evidence="2" type="ORF">HJC23_002418</name>
</gene>
<evidence type="ECO:0000313" key="3">
    <source>
        <dbReference type="Proteomes" id="UP001516023"/>
    </source>
</evidence>
<sequence length="400" mass="44060">MLFRPKHSKIMMNHHHVTIALVSLHIAAVQSFFSPSTNHLFHRQWPQRNVLQRSNIINSYHIPRSQKHVSALFAKMGETELKAELAEYLSKREAANADEAAKAEVGTVIGGTRGNVVLDFVSGSPNKPRLQEEAAGVFDYDELMKYGYSHLVTPIMENGGRRAMYQLMNLPEPATPERLTKKKSAPKLVIDRTGETDRARYSGLKMTQALDDEAMGQALQETVRKVKEGRALRKKLAEEEYVMPFADNKNKGPRQTPLWTPEKLDEAGKKAGQAIAWARKAKMGELKKDPFEVMAVEGELRIYSIIVAITTALAFGNATPTLMSMTGLGSDELVKFLRIPAVVLLVASAGSGIVNAAVLAPPKRRSSLVWGVKGLMGGPLAVRQLRELGDLKTIGESEGI</sequence>
<keyword evidence="1" id="KW-0812">Transmembrane</keyword>
<evidence type="ECO:0000313" key="2">
    <source>
        <dbReference type="EMBL" id="KAL3801125.1"/>
    </source>
</evidence>
<evidence type="ECO:0000256" key="1">
    <source>
        <dbReference type="SAM" id="Phobius"/>
    </source>
</evidence>
<comment type="caution">
    <text evidence="2">The sequence shown here is derived from an EMBL/GenBank/DDBJ whole genome shotgun (WGS) entry which is preliminary data.</text>
</comment>
<reference evidence="2 3" key="1">
    <citation type="journal article" date="2020" name="G3 (Bethesda)">
        <title>Improved Reference Genome for Cyclotella cryptica CCMP332, a Model for Cell Wall Morphogenesis, Salinity Adaptation, and Lipid Production in Diatoms (Bacillariophyta).</title>
        <authorList>
            <person name="Roberts W.R."/>
            <person name="Downey K.M."/>
            <person name="Ruck E.C."/>
            <person name="Traller J.C."/>
            <person name="Alverson A.J."/>
        </authorList>
    </citation>
    <scope>NUCLEOTIDE SEQUENCE [LARGE SCALE GENOMIC DNA]</scope>
    <source>
        <strain evidence="2 3">CCMP332</strain>
    </source>
</reference>
<organism evidence="2 3">
    <name type="scientific">Cyclotella cryptica</name>
    <dbReference type="NCBI Taxonomy" id="29204"/>
    <lineage>
        <taxon>Eukaryota</taxon>
        <taxon>Sar</taxon>
        <taxon>Stramenopiles</taxon>
        <taxon>Ochrophyta</taxon>
        <taxon>Bacillariophyta</taxon>
        <taxon>Coscinodiscophyceae</taxon>
        <taxon>Thalassiosirophycidae</taxon>
        <taxon>Stephanodiscales</taxon>
        <taxon>Stephanodiscaceae</taxon>
        <taxon>Cyclotella</taxon>
    </lineage>
</organism>
<proteinExistence type="predicted"/>
<keyword evidence="3" id="KW-1185">Reference proteome</keyword>
<dbReference type="Proteomes" id="UP001516023">
    <property type="component" value="Unassembled WGS sequence"/>
</dbReference>